<evidence type="ECO:0000313" key="1">
    <source>
        <dbReference type="EMBL" id="BFG69860.1"/>
    </source>
</evidence>
<protein>
    <submittedName>
        <fullName evidence="1">Uncharacterized protein</fullName>
    </submittedName>
</protein>
<proteinExistence type="predicted"/>
<dbReference type="AlphaFoldDB" id="A0AAT9GGU2"/>
<reference evidence="1" key="1">
    <citation type="submission" date="2024-02" db="EMBL/GenBank/DDBJ databases">
        <title>Sediminibacterium planktonica sp. nov. and Sediminibacterium longus sp. nov., isolated from surface lake and river water.</title>
        <authorList>
            <person name="Watanabe K."/>
            <person name="Takemine S."/>
            <person name="Ishii Y."/>
            <person name="Ogata Y."/>
            <person name="Shindo C."/>
            <person name="Suda W."/>
        </authorList>
    </citation>
    <scope>NUCLEOTIDE SEQUENCE</scope>
    <source>
        <strain evidence="1">KACHI17</strain>
    </source>
</reference>
<name>A0AAT9GGU2_9BACT</name>
<sequence length="118" mass="13425">MATPPDCNALKTGRFHSYTKKGDHIQITRIDGIQQDVNTQTKDTTYWKIEWLGNCRFAASYLSGAGPKNEAEKRLYENTILYFDIKEIADDYYIGTTTVKASNGMSVFTDTTWLVARK</sequence>
<dbReference type="EMBL" id="AP029612">
    <property type="protein sequence ID" value="BFG69860.1"/>
    <property type="molecule type" value="Genomic_DNA"/>
</dbReference>
<accession>A0AAT9GGU2</accession>
<gene>
    <name evidence="1" type="ORF">KACHI17_07410</name>
</gene>
<organism evidence="1">
    <name type="scientific">Sediminibacterium sp. KACHI17</name>
    <dbReference type="NCBI Taxonomy" id="1751071"/>
    <lineage>
        <taxon>Bacteria</taxon>
        <taxon>Pseudomonadati</taxon>
        <taxon>Bacteroidota</taxon>
        <taxon>Chitinophagia</taxon>
        <taxon>Chitinophagales</taxon>
        <taxon>Chitinophagaceae</taxon>
        <taxon>Sediminibacterium</taxon>
    </lineage>
</organism>